<gene>
    <name evidence="1" type="ORF">H5410_044017</name>
</gene>
<protein>
    <submittedName>
        <fullName evidence="1">Uncharacterized protein</fullName>
    </submittedName>
</protein>
<evidence type="ECO:0000313" key="2">
    <source>
        <dbReference type="Proteomes" id="UP000824120"/>
    </source>
</evidence>
<organism evidence="1 2">
    <name type="scientific">Solanum commersonii</name>
    <name type="common">Commerson's wild potato</name>
    <name type="synonym">Commerson's nightshade</name>
    <dbReference type="NCBI Taxonomy" id="4109"/>
    <lineage>
        <taxon>Eukaryota</taxon>
        <taxon>Viridiplantae</taxon>
        <taxon>Streptophyta</taxon>
        <taxon>Embryophyta</taxon>
        <taxon>Tracheophyta</taxon>
        <taxon>Spermatophyta</taxon>
        <taxon>Magnoliopsida</taxon>
        <taxon>eudicotyledons</taxon>
        <taxon>Gunneridae</taxon>
        <taxon>Pentapetalae</taxon>
        <taxon>asterids</taxon>
        <taxon>lamiids</taxon>
        <taxon>Solanales</taxon>
        <taxon>Solanaceae</taxon>
        <taxon>Solanoideae</taxon>
        <taxon>Solaneae</taxon>
        <taxon>Solanum</taxon>
    </lineage>
</organism>
<comment type="caution">
    <text evidence="1">The sequence shown here is derived from an EMBL/GenBank/DDBJ whole genome shotgun (WGS) entry which is preliminary data.</text>
</comment>
<dbReference type="EMBL" id="JACXVP010000008">
    <property type="protein sequence ID" value="KAG5593503.1"/>
    <property type="molecule type" value="Genomic_DNA"/>
</dbReference>
<dbReference type="AlphaFoldDB" id="A0A9J5Y0Y0"/>
<keyword evidence="2" id="KW-1185">Reference proteome</keyword>
<sequence length="87" mass="9845">MEEKSFELSMSWYNSKCDLAYGNASKTVAIDRTIVAIELSQRLHMRYISSRGHRAMATVGATVVKMCCHRAIYGNGYSSFRCNRNSL</sequence>
<accession>A0A9J5Y0Y0</accession>
<name>A0A9J5Y0Y0_SOLCO</name>
<proteinExistence type="predicted"/>
<evidence type="ECO:0000313" key="1">
    <source>
        <dbReference type="EMBL" id="KAG5593503.1"/>
    </source>
</evidence>
<reference evidence="1 2" key="1">
    <citation type="submission" date="2020-09" db="EMBL/GenBank/DDBJ databases">
        <title>De no assembly of potato wild relative species, Solanum commersonii.</title>
        <authorList>
            <person name="Cho K."/>
        </authorList>
    </citation>
    <scope>NUCLEOTIDE SEQUENCE [LARGE SCALE GENOMIC DNA]</scope>
    <source>
        <strain evidence="1">LZ3.2</strain>
        <tissue evidence="1">Leaf</tissue>
    </source>
</reference>
<dbReference type="Proteomes" id="UP000824120">
    <property type="component" value="Chromosome 8"/>
</dbReference>